<accession>A0A3B0WUI8</accession>
<evidence type="ECO:0000256" key="12">
    <source>
        <dbReference type="SAM" id="Phobius"/>
    </source>
</evidence>
<evidence type="ECO:0000313" key="13">
    <source>
        <dbReference type="EMBL" id="VAW47986.1"/>
    </source>
</evidence>
<evidence type="ECO:0000256" key="9">
    <source>
        <dbReference type="ARBA" id="ARBA00023136"/>
    </source>
</evidence>
<evidence type="ECO:0000256" key="11">
    <source>
        <dbReference type="ARBA" id="ARBA00047594"/>
    </source>
</evidence>
<sequence>MEEAIQPTLEWIQIITLALIQGVTEFLPVSSSGHLILVPQLFGWPDQGLAFDVAVHIGTLAAVVLYFRQDIWLMARDWSCSLVTRQPTSNSRLAWWIIFATIPAVSFGLFLNDGLEETLRNPIIIAATTIGFGVLLWWSDVKGKQVRDEYSLSFKDIMIIGVAQAIALIPGTSRSGITITAALLIGLTREAAARFSFLLSIPIILGAGLLKLKDLIESNHAVQWEAMIGGTLLSAISAYLIIALFLKWINSIGMKPFAWYRFALGGLLLWVFL</sequence>
<keyword evidence="6 12" id="KW-0812">Transmembrane</keyword>
<dbReference type="GO" id="GO:0005886">
    <property type="term" value="C:plasma membrane"/>
    <property type="evidence" value="ECO:0007669"/>
    <property type="project" value="UniProtKB-SubCell"/>
</dbReference>
<name>A0A3B0WUI8_9ZZZZ</name>
<evidence type="ECO:0000256" key="2">
    <source>
        <dbReference type="ARBA" id="ARBA00010621"/>
    </source>
</evidence>
<dbReference type="EMBL" id="UOFB01000229">
    <property type="protein sequence ID" value="VAW47986.1"/>
    <property type="molecule type" value="Genomic_DNA"/>
</dbReference>
<dbReference type="PANTHER" id="PTHR30622:SF4">
    <property type="entry name" value="UNDECAPRENYL-DIPHOSPHATASE"/>
    <property type="match status" value="1"/>
</dbReference>
<comment type="subcellular location">
    <subcellularLocation>
        <location evidence="1">Cell membrane</location>
        <topology evidence="1">Multi-pass membrane protein</topology>
    </subcellularLocation>
</comment>
<evidence type="ECO:0000256" key="7">
    <source>
        <dbReference type="ARBA" id="ARBA00022801"/>
    </source>
</evidence>
<feature type="transmembrane region" description="Helical" evidence="12">
    <location>
        <begin position="93"/>
        <end position="111"/>
    </location>
</feature>
<dbReference type="InterPro" id="IPR003824">
    <property type="entry name" value="UppP"/>
</dbReference>
<reference evidence="13" key="1">
    <citation type="submission" date="2018-06" db="EMBL/GenBank/DDBJ databases">
        <authorList>
            <person name="Zhirakovskaya E."/>
        </authorList>
    </citation>
    <scope>NUCLEOTIDE SEQUENCE</scope>
</reference>
<dbReference type="EC" id="3.6.1.27" evidence="3"/>
<comment type="catalytic activity">
    <reaction evidence="11">
        <text>di-trans,octa-cis-undecaprenyl diphosphate + H2O = di-trans,octa-cis-undecaprenyl phosphate + phosphate + H(+)</text>
        <dbReference type="Rhea" id="RHEA:28094"/>
        <dbReference type="ChEBI" id="CHEBI:15377"/>
        <dbReference type="ChEBI" id="CHEBI:15378"/>
        <dbReference type="ChEBI" id="CHEBI:43474"/>
        <dbReference type="ChEBI" id="CHEBI:58405"/>
        <dbReference type="ChEBI" id="CHEBI:60392"/>
        <dbReference type="EC" id="3.6.1.27"/>
    </reaction>
</comment>
<evidence type="ECO:0000256" key="5">
    <source>
        <dbReference type="ARBA" id="ARBA00022475"/>
    </source>
</evidence>
<dbReference type="AlphaFoldDB" id="A0A3B0WUI8"/>
<evidence type="ECO:0000256" key="8">
    <source>
        <dbReference type="ARBA" id="ARBA00022989"/>
    </source>
</evidence>
<gene>
    <name evidence="13" type="ORF">MNBD_GAMMA04-2318</name>
</gene>
<comment type="similarity">
    <text evidence="2">Belongs to the UppP family.</text>
</comment>
<feature type="transmembrane region" description="Helical" evidence="12">
    <location>
        <begin position="49"/>
        <end position="67"/>
    </location>
</feature>
<keyword evidence="7 13" id="KW-0378">Hydrolase</keyword>
<dbReference type="NCBIfam" id="TIGR00753">
    <property type="entry name" value="undec_PP_bacA"/>
    <property type="match status" value="1"/>
</dbReference>
<evidence type="ECO:0000256" key="6">
    <source>
        <dbReference type="ARBA" id="ARBA00022692"/>
    </source>
</evidence>
<evidence type="ECO:0000256" key="10">
    <source>
        <dbReference type="ARBA" id="ARBA00032707"/>
    </source>
</evidence>
<dbReference type="Pfam" id="PF02673">
    <property type="entry name" value="BacA"/>
    <property type="match status" value="1"/>
</dbReference>
<keyword evidence="8 12" id="KW-1133">Transmembrane helix</keyword>
<dbReference type="PANTHER" id="PTHR30622">
    <property type="entry name" value="UNDECAPRENYL-DIPHOSPHATASE"/>
    <property type="match status" value="1"/>
</dbReference>
<keyword evidence="9 12" id="KW-0472">Membrane</keyword>
<feature type="transmembrane region" description="Helical" evidence="12">
    <location>
        <begin position="191"/>
        <end position="212"/>
    </location>
</feature>
<evidence type="ECO:0000256" key="3">
    <source>
        <dbReference type="ARBA" id="ARBA00012374"/>
    </source>
</evidence>
<evidence type="ECO:0000256" key="1">
    <source>
        <dbReference type="ARBA" id="ARBA00004651"/>
    </source>
</evidence>
<feature type="transmembrane region" description="Helical" evidence="12">
    <location>
        <begin position="123"/>
        <end position="139"/>
    </location>
</feature>
<evidence type="ECO:0000256" key="4">
    <source>
        <dbReference type="ARBA" id="ARBA00021581"/>
    </source>
</evidence>
<dbReference type="NCBIfam" id="NF001393">
    <property type="entry name" value="PRK00281.2-4"/>
    <property type="match status" value="1"/>
</dbReference>
<proteinExistence type="inferred from homology"/>
<organism evidence="13">
    <name type="scientific">hydrothermal vent metagenome</name>
    <dbReference type="NCBI Taxonomy" id="652676"/>
    <lineage>
        <taxon>unclassified sequences</taxon>
        <taxon>metagenomes</taxon>
        <taxon>ecological metagenomes</taxon>
    </lineage>
</organism>
<dbReference type="HAMAP" id="MF_01006">
    <property type="entry name" value="Undec_diphosphatase"/>
    <property type="match status" value="1"/>
</dbReference>
<keyword evidence="5" id="KW-1003">Cell membrane</keyword>
<dbReference type="GO" id="GO:0050380">
    <property type="term" value="F:undecaprenyl-diphosphatase activity"/>
    <property type="evidence" value="ECO:0007669"/>
    <property type="project" value="UniProtKB-EC"/>
</dbReference>
<protein>
    <recommendedName>
        <fullName evidence="4">Undecaprenyl-diphosphatase</fullName>
        <ecNumber evidence="3">3.6.1.27</ecNumber>
    </recommendedName>
    <alternativeName>
        <fullName evidence="10">Undecaprenyl pyrophosphate phosphatase</fullName>
    </alternativeName>
</protein>
<feature type="transmembrane region" description="Helical" evidence="12">
    <location>
        <begin position="224"/>
        <end position="245"/>
    </location>
</feature>